<dbReference type="EMBL" id="CACVKT020001795">
    <property type="protein sequence ID" value="CAC5371725.1"/>
    <property type="molecule type" value="Genomic_DNA"/>
</dbReference>
<dbReference type="Proteomes" id="UP000507470">
    <property type="component" value="Unassembled WGS sequence"/>
</dbReference>
<sequence>MIKGNYVAVSYAEPFIDIISIKTGKVYATISTSKQTFGMTVQSGQLYVCTDQNKINVLDLHGTIIRSFRCPSSKIQYIASDTDSLFFPGHMALYCYNLYGTVKWQFSYDQMRGSLGDMRRLCGVAADGNGNVFVTYTECHKVLFVSTDGMDYREVLTRKDGLERPTAVSFDKLNKSLLVCNERDGNAFIYDIKDLTKGSLKGH</sequence>
<proteinExistence type="predicted"/>
<dbReference type="AlphaFoldDB" id="A0A6J8APX2"/>
<evidence type="ECO:0000313" key="2">
    <source>
        <dbReference type="Proteomes" id="UP000507470"/>
    </source>
</evidence>
<evidence type="ECO:0000313" key="1">
    <source>
        <dbReference type="EMBL" id="CAC5371725.1"/>
    </source>
</evidence>
<dbReference type="SUPFAM" id="SSF101898">
    <property type="entry name" value="NHL repeat"/>
    <property type="match status" value="1"/>
</dbReference>
<dbReference type="OrthoDB" id="6095109at2759"/>
<accession>A0A6J8APX2</accession>
<reference evidence="1 2" key="1">
    <citation type="submission" date="2020-06" db="EMBL/GenBank/DDBJ databases">
        <authorList>
            <person name="Li R."/>
            <person name="Bekaert M."/>
        </authorList>
    </citation>
    <scope>NUCLEOTIDE SEQUENCE [LARGE SCALE GENOMIC DNA]</scope>
    <source>
        <strain evidence="2">wild</strain>
    </source>
</reference>
<dbReference type="Gene3D" id="2.120.10.30">
    <property type="entry name" value="TolB, C-terminal domain"/>
    <property type="match status" value="1"/>
</dbReference>
<dbReference type="InterPro" id="IPR011042">
    <property type="entry name" value="6-blade_b-propeller_TolB-like"/>
</dbReference>
<evidence type="ECO:0008006" key="3">
    <source>
        <dbReference type="Google" id="ProtNLM"/>
    </source>
</evidence>
<organism evidence="1 2">
    <name type="scientific">Mytilus coruscus</name>
    <name type="common">Sea mussel</name>
    <dbReference type="NCBI Taxonomy" id="42192"/>
    <lineage>
        <taxon>Eukaryota</taxon>
        <taxon>Metazoa</taxon>
        <taxon>Spiralia</taxon>
        <taxon>Lophotrochozoa</taxon>
        <taxon>Mollusca</taxon>
        <taxon>Bivalvia</taxon>
        <taxon>Autobranchia</taxon>
        <taxon>Pteriomorphia</taxon>
        <taxon>Mytilida</taxon>
        <taxon>Mytiloidea</taxon>
        <taxon>Mytilidae</taxon>
        <taxon>Mytilinae</taxon>
        <taxon>Mytilus</taxon>
    </lineage>
</organism>
<gene>
    <name evidence="1" type="ORF">MCOR_10082</name>
</gene>
<protein>
    <recommendedName>
        <fullName evidence="3">TRIM2_3</fullName>
    </recommendedName>
</protein>
<keyword evidence="2" id="KW-1185">Reference proteome</keyword>
<name>A0A6J8APX2_MYTCO</name>